<name>A0A6L7GDR5_9SPHN</name>
<organism evidence="1 2">
    <name type="scientific">Allopontixanthobacter confluentis</name>
    <dbReference type="NCBI Taxonomy" id="1849021"/>
    <lineage>
        <taxon>Bacteria</taxon>
        <taxon>Pseudomonadati</taxon>
        <taxon>Pseudomonadota</taxon>
        <taxon>Alphaproteobacteria</taxon>
        <taxon>Sphingomonadales</taxon>
        <taxon>Erythrobacteraceae</taxon>
        <taxon>Allopontixanthobacter</taxon>
    </lineage>
</organism>
<dbReference type="AlphaFoldDB" id="A0A6L7GDR5"/>
<evidence type="ECO:0000313" key="2">
    <source>
        <dbReference type="Proteomes" id="UP000473531"/>
    </source>
</evidence>
<dbReference type="Proteomes" id="UP000473531">
    <property type="component" value="Unassembled WGS sequence"/>
</dbReference>
<dbReference type="RefSeq" id="WP_160599441.1">
    <property type="nucleotide sequence ID" value="NZ_WTYU01000001.1"/>
</dbReference>
<evidence type="ECO:0000313" key="1">
    <source>
        <dbReference type="EMBL" id="MXP13334.1"/>
    </source>
</evidence>
<gene>
    <name evidence="1" type="ORF">GRI44_00990</name>
</gene>
<reference evidence="1 2" key="1">
    <citation type="submission" date="2019-12" db="EMBL/GenBank/DDBJ databases">
        <title>Genomic-based taxomic classification of the family Erythrobacteraceae.</title>
        <authorList>
            <person name="Xu L."/>
        </authorList>
    </citation>
    <scope>NUCLEOTIDE SEQUENCE [LARGE SCALE GENOMIC DNA]</scope>
    <source>
        <strain evidence="1 2">KCTC 52259</strain>
    </source>
</reference>
<accession>A0A6L7GDR5</accession>
<keyword evidence="2" id="KW-1185">Reference proteome</keyword>
<dbReference type="EMBL" id="WTYU01000001">
    <property type="protein sequence ID" value="MXP13334.1"/>
    <property type="molecule type" value="Genomic_DNA"/>
</dbReference>
<comment type="caution">
    <text evidence="1">The sequence shown here is derived from an EMBL/GenBank/DDBJ whole genome shotgun (WGS) entry which is preliminary data.</text>
</comment>
<protein>
    <submittedName>
        <fullName evidence="1">Uncharacterized protein</fullName>
    </submittedName>
</protein>
<sequence length="55" mass="6183">MKLFVKGYNRVTAMSRQSLDVTNGVTSLVRHRIGQQALELRVLAAELDTRKNPSL</sequence>
<proteinExistence type="predicted"/>